<name>A0A8S5VI75_9CAUD</name>
<dbReference type="EMBL" id="BK016270">
    <property type="protein sequence ID" value="DAG06412.1"/>
    <property type="molecule type" value="Genomic_DNA"/>
</dbReference>
<protein>
    <submittedName>
        <fullName evidence="1">Uncharacterized protein</fullName>
    </submittedName>
</protein>
<evidence type="ECO:0000313" key="1">
    <source>
        <dbReference type="EMBL" id="DAG06412.1"/>
    </source>
</evidence>
<accession>A0A8S5VI75</accession>
<proteinExistence type="predicted"/>
<sequence>MAQIFPNIEIEHKTRSCTVGGESGYFHCWEQYADVITPGLTIGSQQGGQFLEYTAL</sequence>
<organism evidence="1">
    <name type="scientific">Siphoviridae sp. cthu813</name>
    <dbReference type="NCBI Taxonomy" id="2825618"/>
    <lineage>
        <taxon>Viruses</taxon>
        <taxon>Duplodnaviria</taxon>
        <taxon>Heunggongvirae</taxon>
        <taxon>Uroviricota</taxon>
        <taxon>Caudoviricetes</taxon>
    </lineage>
</organism>
<reference evidence="1" key="1">
    <citation type="journal article" date="2021" name="Proc. Natl. Acad. Sci. U.S.A.">
        <title>A Catalog of Tens of Thousands of Viruses from Human Metagenomes Reveals Hidden Associations with Chronic Diseases.</title>
        <authorList>
            <person name="Tisza M.J."/>
            <person name="Buck C.B."/>
        </authorList>
    </citation>
    <scope>NUCLEOTIDE SEQUENCE</scope>
    <source>
        <strain evidence="1">Cthu813</strain>
    </source>
</reference>